<gene>
    <name evidence="1" type="ORF">IE53DRAFT_387397</name>
</gene>
<reference evidence="1 2" key="1">
    <citation type="journal article" date="2018" name="Mol. Biol. Evol.">
        <title>Broad Genomic Sampling Reveals a Smut Pathogenic Ancestry of the Fungal Clade Ustilaginomycotina.</title>
        <authorList>
            <person name="Kijpornyongpan T."/>
            <person name="Mondo S.J."/>
            <person name="Barry K."/>
            <person name="Sandor L."/>
            <person name="Lee J."/>
            <person name="Lipzen A."/>
            <person name="Pangilinan J."/>
            <person name="LaButti K."/>
            <person name="Hainaut M."/>
            <person name="Henrissat B."/>
            <person name="Grigoriev I.V."/>
            <person name="Spatafora J.W."/>
            <person name="Aime M.C."/>
        </authorList>
    </citation>
    <scope>NUCLEOTIDE SEQUENCE [LARGE SCALE GENOMIC DNA]</scope>
    <source>
        <strain evidence="1 2">SA 807</strain>
    </source>
</reference>
<protein>
    <submittedName>
        <fullName evidence="1">FAD-binding domain-containing protein</fullName>
    </submittedName>
</protein>
<dbReference type="EMBL" id="KZ819946">
    <property type="protein sequence ID" value="PWN50303.1"/>
    <property type="molecule type" value="Genomic_DNA"/>
</dbReference>
<accession>A0ACD0NWQ6</accession>
<dbReference type="Proteomes" id="UP000245626">
    <property type="component" value="Unassembled WGS sequence"/>
</dbReference>
<proteinExistence type="predicted"/>
<evidence type="ECO:0000313" key="1">
    <source>
        <dbReference type="EMBL" id="PWN50303.1"/>
    </source>
</evidence>
<name>A0ACD0NWQ6_9BASI</name>
<evidence type="ECO:0000313" key="2">
    <source>
        <dbReference type="Proteomes" id="UP000245626"/>
    </source>
</evidence>
<keyword evidence="2" id="KW-1185">Reference proteome</keyword>
<organism evidence="1 2">
    <name type="scientific">Violaceomyces palustris</name>
    <dbReference type="NCBI Taxonomy" id="1673888"/>
    <lineage>
        <taxon>Eukaryota</taxon>
        <taxon>Fungi</taxon>
        <taxon>Dikarya</taxon>
        <taxon>Basidiomycota</taxon>
        <taxon>Ustilaginomycotina</taxon>
        <taxon>Ustilaginomycetes</taxon>
        <taxon>Violaceomycetales</taxon>
        <taxon>Violaceomycetaceae</taxon>
        <taxon>Violaceomyces</taxon>
    </lineage>
</organism>
<sequence>MTTTRKRTAEGSRWNQKTSSGSRPSSSIPTSLLLLFPPTLLLLLLLHLSVQPSNTLPTHPTSEGPLDPRSSSSSSSQDSGLEDCLISNGISLITSSLNDSSTYFKASSSDNLLFHYNPRVIVYPKDEKEVQSSVLCASSSSQGQLAVVARSGGHSFGGYGSGGQDGSMIIDLSELNSIVSSPQTSKAEIGPGARLGDVVKELWNQGQAKRAIPHGTCPPVGVGGHSLCGGFGPTSRKWGMMTDSILEAKVVLANSSLVTASERENQELLWGIKGGGSYLGIVTGLTFRTYDASERTTFFEYYWDLSIRDPRTLSRIQEAVQDFAKWKDLPDSIGFHLQFQREVPKAGVDGADRIPVTLKMRGSYLGKMEDFQPLKRRFQLDLENSQAPPPDRKVEKEVDYLTMMEEWDDFGRKGDKLDTQAERQLHNNFVAKTSLTLGQVGFSRGSLDPVFEKLWNASSWMERGRSNWEWNVYMELYGGERVEFRDEHKVKSSSLSHRDGLWLIQTTVGTWSWNRIDRRGREFATEVDQEFQRSIRSQPGMGRASYSCYLDPTLKEDEWKGLYYGDSLPRLQDLKSKLDPDNLFRNPQSLGRTLRTSQLHTTKVEGGVHPLP</sequence>